<evidence type="ECO:0000256" key="4">
    <source>
        <dbReference type="ARBA" id="ARBA00022989"/>
    </source>
</evidence>
<dbReference type="InterPro" id="IPR011923">
    <property type="entry name" value="RodA/MrdB"/>
</dbReference>
<evidence type="ECO:0000256" key="2">
    <source>
        <dbReference type="ARBA" id="ARBA00022692"/>
    </source>
</evidence>
<dbReference type="Pfam" id="PF01098">
    <property type="entry name" value="FTSW_RODA_SPOVE"/>
    <property type="match status" value="1"/>
</dbReference>
<dbReference type="PANTHER" id="PTHR30474">
    <property type="entry name" value="CELL CYCLE PROTEIN"/>
    <property type="match status" value="1"/>
</dbReference>
<comment type="subcellular location">
    <subcellularLocation>
        <location evidence="1">Membrane</location>
        <topology evidence="1">Multi-pass membrane protein</topology>
    </subcellularLocation>
</comment>
<dbReference type="InterPro" id="IPR001182">
    <property type="entry name" value="FtsW/RodA"/>
</dbReference>
<organism evidence="7 8">
    <name type="scientific">Candidatus Geothrix skivensis</name>
    <dbReference type="NCBI Taxonomy" id="2954439"/>
    <lineage>
        <taxon>Bacteria</taxon>
        <taxon>Pseudomonadati</taxon>
        <taxon>Acidobacteriota</taxon>
        <taxon>Holophagae</taxon>
        <taxon>Holophagales</taxon>
        <taxon>Holophagaceae</taxon>
        <taxon>Geothrix</taxon>
    </lineage>
</organism>
<dbReference type="GO" id="GO:0032153">
    <property type="term" value="C:cell division site"/>
    <property type="evidence" value="ECO:0007669"/>
    <property type="project" value="TreeGrafter"/>
</dbReference>
<feature type="transmembrane region" description="Helical" evidence="6">
    <location>
        <begin position="330"/>
        <end position="355"/>
    </location>
</feature>
<dbReference type="AlphaFoldDB" id="A0A9D7SIP1"/>
<dbReference type="GO" id="GO:0005886">
    <property type="term" value="C:plasma membrane"/>
    <property type="evidence" value="ECO:0007669"/>
    <property type="project" value="TreeGrafter"/>
</dbReference>
<proteinExistence type="predicted"/>
<feature type="transmembrane region" description="Helical" evidence="6">
    <location>
        <begin position="268"/>
        <end position="287"/>
    </location>
</feature>
<evidence type="ECO:0000256" key="3">
    <source>
        <dbReference type="ARBA" id="ARBA00022960"/>
    </source>
</evidence>
<comment type="caution">
    <text evidence="7">The sequence shown here is derived from an EMBL/GenBank/DDBJ whole genome shotgun (WGS) entry which is preliminary data.</text>
</comment>
<dbReference type="GO" id="GO:0015648">
    <property type="term" value="F:lipid-linked peptidoglycan transporter activity"/>
    <property type="evidence" value="ECO:0007669"/>
    <property type="project" value="TreeGrafter"/>
</dbReference>
<feature type="transmembrane region" description="Helical" evidence="6">
    <location>
        <begin position="155"/>
        <end position="171"/>
    </location>
</feature>
<name>A0A9D7SIP1_9BACT</name>
<accession>A0A9D7SIP1</accession>
<evidence type="ECO:0000256" key="6">
    <source>
        <dbReference type="SAM" id="Phobius"/>
    </source>
</evidence>
<gene>
    <name evidence="7" type="primary">rodA</name>
    <name evidence="7" type="ORF">IPP58_11940</name>
</gene>
<protein>
    <submittedName>
        <fullName evidence="7">Rod shape-determining protein RodA</fullName>
    </submittedName>
</protein>
<evidence type="ECO:0000313" key="8">
    <source>
        <dbReference type="Proteomes" id="UP000886657"/>
    </source>
</evidence>
<keyword evidence="3" id="KW-0133">Cell shape</keyword>
<dbReference type="PANTHER" id="PTHR30474:SF1">
    <property type="entry name" value="PEPTIDOGLYCAN GLYCOSYLTRANSFERASE MRDB"/>
    <property type="match status" value="1"/>
</dbReference>
<evidence type="ECO:0000256" key="5">
    <source>
        <dbReference type="ARBA" id="ARBA00023136"/>
    </source>
</evidence>
<sequence>MRERFRALDPHLLWVVLALLALGTLTLYSAGRNTAQSGIWLKQSLWNLMGLTLMLLLATTDPRRLFRYSFPSYLLGLVALVAVLLVGRKIGGATRWFVVAGQTFQPSELMKWVTLLYLSHRLGSRPPETYGRLELVGAVGLVVFPMLLIQRQPDLGMALSFLPVLLIIPLMKGLRARWVVALLLLVGVGGFGAWKFALKPYQKQRVLIFLDPSADLQGKGYQVNQSRIAIGSGGLIGKGFTSGSQTQLNFLPVKTTDFAFSVWAEERGFLGVLLALGLFGLLLSRILDAAREAHTNAEAYFCAGAAGIFSLHLLVNVGMVAGALPNKGMVLPFFSAGGSSTLSFFLALGLIMGILHRSRVK</sequence>
<feature type="transmembrane region" description="Helical" evidence="6">
    <location>
        <begin position="178"/>
        <end position="197"/>
    </location>
</feature>
<dbReference type="EMBL" id="JADKIO010000008">
    <property type="protein sequence ID" value="MBK9797187.1"/>
    <property type="molecule type" value="Genomic_DNA"/>
</dbReference>
<dbReference type="Proteomes" id="UP000886657">
    <property type="component" value="Unassembled WGS sequence"/>
</dbReference>
<reference evidence="7" key="1">
    <citation type="submission" date="2020-10" db="EMBL/GenBank/DDBJ databases">
        <title>Connecting structure to function with the recovery of over 1000 high-quality activated sludge metagenome-assembled genomes encoding full-length rRNA genes using long-read sequencing.</title>
        <authorList>
            <person name="Singleton C.M."/>
            <person name="Petriglieri F."/>
            <person name="Kristensen J.M."/>
            <person name="Kirkegaard R.H."/>
            <person name="Michaelsen T.Y."/>
            <person name="Andersen M.H."/>
            <person name="Karst S.M."/>
            <person name="Dueholm M.S."/>
            <person name="Nielsen P.H."/>
            <person name="Albertsen M."/>
        </authorList>
    </citation>
    <scope>NUCLEOTIDE SEQUENCE</scope>
    <source>
        <strain evidence="7">Skiv_18-Q3-R9-52_MAXAC.067</strain>
    </source>
</reference>
<feature type="transmembrane region" description="Helical" evidence="6">
    <location>
        <begin position="299"/>
        <end position="324"/>
    </location>
</feature>
<feature type="transmembrane region" description="Helical" evidence="6">
    <location>
        <begin position="130"/>
        <end position="149"/>
    </location>
</feature>
<feature type="transmembrane region" description="Helical" evidence="6">
    <location>
        <begin position="12"/>
        <end position="31"/>
    </location>
</feature>
<keyword evidence="4 6" id="KW-1133">Transmembrane helix</keyword>
<keyword evidence="5 6" id="KW-0472">Membrane</keyword>
<dbReference type="GO" id="GO:0008360">
    <property type="term" value="P:regulation of cell shape"/>
    <property type="evidence" value="ECO:0007669"/>
    <property type="project" value="UniProtKB-KW"/>
</dbReference>
<evidence type="ECO:0000313" key="7">
    <source>
        <dbReference type="EMBL" id="MBK9797187.1"/>
    </source>
</evidence>
<keyword evidence="2 6" id="KW-0812">Transmembrane</keyword>
<evidence type="ECO:0000256" key="1">
    <source>
        <dbReference type="ARBA" id="ARBA00004141"/>
    </source>
</evidence>
<dbReference type="NCBIfam" id="TIGR02210">
    <property type="entry name" value="rodA_shape"/>
    <property type="match status" value="1"/>
</dbReference>
<dbReference type="GO" id="GO:0051301">
    <property type="term" value="P:cell division"/>
    <property type="evidence" value="ECO:0007669"/>
    <property type="project" value="InterPro"/>
</dbReference>
<feature type="transmembrane region" description="Helical" evidence="6">
    <location>
        <begin position="72"/>
        <end position="90"/>
    </location>
</feature>